<organism evidence="2">
    <name type="scientific">marine metagenome</name>
    <dbReference type="NCBI Taxonomy" id="408172"/>
    <lineage>
        <taxon>unclassified sequences</taxon>
        <taxon>metagenomes</taxon>
        <taxon>ecological metagenomes</taxon>
    </lineage>
</organism>
<dbReference type="Pfam" id="PF01408">
    <property type="entry name" value="GFO_IDH_MocA"/>
    <property type="match status" value="1"/>
</dbReference>
<dbReference type="SUPFAM" id="SSF51735">
    <property type="entry name" value="NAD(P)-binding Rossmann-fold domains"/>
    <property type="match status" value="1"/>
</dbReference>
<dbReference type="AlphaFoldDB" id="A0A383BLI6"/>
<reference evidence="2" key="1">
    <citation type="submission" date="2018-05" db="EMBL/GenBank/DDBJ databases">
        <authorList>
            <person name="Lanie J.A."/>
            <person name="Ng W.-L."/>
            <person name="Kazmierczak K.M."/>
            <person name="Andrzejewski T.M."/>
            <person name="Davidsen T.M."/>
            <person name="Wayne K.J."/>
            <person name="Tettelin H."/>
            <person name="Glass J.I."/>
            <person name="Rusch D."/>
            <person name="Podicherti R."/>
            <person name="Tsui H.-C.T."/>
            <person name="Winkler M.E."/>
        </authorList>
    </citation>
    <scope>NUCLEOTIDE SEQUENCE</scope>
</reference>
<dbReference type="GO" id="GO:0000166">
    <property type="term" value="F:nucleotide binding"/>
    <property type="evidence" value="ECO:0007669"/>
    <property type="project" value="InterPro"/>
</dbReference>
<dbReference type="InterPro" id="IPR036291">
    <property type="entry name" value="NAD(P)-bd_dom_sf"/>
</dbReference>
<feature type="non-terminal residue" evidence="2">
    <location>
        <position position="69"/>
    </location>
</feature>
<dbReference type="EMBL" id="UINC01201082">
    <property type="protein sequence ID" value="SVE20258.1"/>
    <property type="molecule type" value="Genomic_DNA"/>
</dbReference>
<accession>A0A383BLI6</accession>
<gene>
    <name evidence="2" type="ORF">METZ01_LOCUS473112</name>
</gene>
<evidence type="ECO:0000259" key="1">
    <source>
        <dbReference type="Pfam" id="PF01408"/>
    </source>
</evidence>
<dbReference type="Gene3D" id="3.40.50.720">
    <property type="entry name" value="NAD(P)-binding Rossmann-like Domain"/>
    <property type="match status" value="1"/>
</dbReference>
<dbReference type="PANTHER" id="PTHR43708">
    <property type="entry name" value="CONSERVED EXPRESSED OXIDOREDUCTASE (EUROFUNG)"/>
    <property type="match status" value="1"/>
</dbReference>
<name>A0A383BLI6_9ZZZZ</name>
<dbReference type="InterPro" id="IPR051317">
    <property type="entry name" value="Gfo/Idh/MocA_oxidoreduct"/>
</dbReference>
<dbReference type="InterPro" id="IPR000683">
    <property type="entry name" value="Gfo/Idh/MocA-like_OxRdtase_N"/>
</dbReference>
<dbReference type="PANTHER" id="PTHR43708:SF4">
    <property type="entry name" value="OXIDOREDUCTASE YCEM-RELATED"/>
    <property type="match status" value="1"/>
</dbReference>
<proteinExistence type="predicted"/>
<sequence>MRIKIGVIGCGAIAQVHHLPWLTELSDEYEVVAVCDVSESAANHLSQWFKVPNYYTNYEDLLNADLDAV</sequence>
<evidence type="ECO:0000313" key="2">
    <source>
        <dbReference type="EMBL" id="SVE20258.1"/>
    </source>
</evidence>
<feature type="domain" description="Gfo/Idh/MocA-like oxidoreductase N-terminal" evidence="1">
    <location>
        <begin position="3"/>
        <end position="69"/>
    </location>
</feature>
<protein>
    <recommendedName>
        <fullName evidence="1">Gfo/Idh/MocA-like oxidoreductase N-terminal domain-containing protein</fullName>
    </recommendedName>
</protein>